<dbReference type="Proteomes" id="UP000001307">
    <property type="component" value="Unassembled WGS sequence"/>
</dbReference>
<evidence type="ECO:0000256" key="2">
    <source>
        <dbReference type="ARBA" id="ARBA00023158"/>
    </source>
</evidence>
<reference evidence="7" key="1">
    <citation type="journal article" date="2010" name="Science">
        <title>Plasticity of animal genome architecture unmasked by rapid evolution of a pelagic tunicate.</title>
        <authorList>
            <person name="Denoeud F."/>
            <person name="Henriet S."/>
            <person name="Mungpakdee S."/>
            <person name="Aury J.M."/>
            <person name="Da Silva C."/>
            <person name="Brinkmann H."/>
            <person name="Mikhaleva J."/>
            <person name="Olsen L.C."/>
            <person name="Jubin C."/>
            <person name="Canestro C."/>
            <person name="Bouquet J.M."/>
            <person name="Danks G."/>
            <person name="Poulain J."/>
            <person name="Campsteijn C."/>
            <person name="Adamski M."/>
            <person name="Cross I."/>
            <person name="Yadetie F."/>
            <person name="Muffato M."/>
            <person name="Louis A."/>
            <person name="Butcher S."/>
            <person name="Tsagkogeorga G."/>
            <person name="Konrad A."/>
            <person name="Singh S."/>
            <person name="Jensen M.F."/>
            <person name="Cong E.H."/>
            <person name="Eikeseth-Otteraa H."/>
            <person name="Noel B."/>
            <person name="Anthouard V."/>
            <person name="Porcel B.M."/>
            <person name="Kachouri-Lafond R."/>
            <person name="Nishino A."/>
            <person name="Ugolini M."/>
            <person name="Chourrout P."/>
            <person name="Nishida H."/>
            <person name="Aasland R."/>
            <person name="Huzurbazar S."/>
            <person name="Westhof E."/>
            <person name="Delsuc F."/>
            <person name="Lehrach H."/>
            <person name="Reinhardt R."/>
            <person name="Weissenbach J."/>
            <person name="Roy S.W."/>
            <person name="Artiguenave F."/>
            <person name="Postlethwait J.H."/>
            <person name="Manak J.R."/>
            <person name="Thompson E.M."/>
            <person name="Jaillon O."/>
            <person name="Du Pasquier L."/>
            <person name="Boudinot P."/>
            <person name="Liberles D.A."/>
            <person name="Volff J.N."/>
            <person name="Philippe H."/>
            <person name="Lenhard B."/>
            <person name="Roest Crollius H."/>
            <person name="Wincker P."/>
            <person name="Chourrout D."/>
        </authorList>
    </citation>
    <scope>NUCLEOTIDE SEQUENCE [LARGE SCALE GENOMIC DNA]</scope>
</reference>
<dbReference type="SUPFAM" id="SSF53098">
    <property type="entry name" value="Ribonuclease H-like"/>
    <property type="match status" value="1"/>
</dbReference>
<evidence type="ECO:0000256" key="4">
    <source>
        <dbReference type="SAM" id="MobiDB-lite"/>
    </source>
</evidence>
<dbReference type="InterPro" id="IPR003100">
    <property type="entry name" value="PAZ_dom"/>
</dbReference>
<evidence type="ECO:0000256" key="3">
    <source>
        <dbReference type="RuleBase" id="RU361178"/>
    </source>
</evidence>
<dbReference type="InParanoid" id="E4XH31"/>
<dbReference type="Gene3D" id="2.170.260.10">
    <property type="entry name" value="paz domain"/>
    <property type="match status" value="1"/>
</dbReference>
<feature type="domain" description="Piwi" evidence="6">
    <location>
        <begin position="697"/>
        <end position="1002"/>
    </location>
</feature>
<dbReference type="InterPro" id="IPR036085">
    <property type="entry name" value="PAZ_dom_sf"/>
</dbReference>
<keyword evidence="8" id="KW-1185">Reference proteome</keyword>
<evidence type="ECO:0000256" key="1">
    <source>
        <dbReference type="ARBA" id="ARBA00022845"/>
    </source>
</evidence>
<feature type="compositionally biased region" description="Low complexity" evidence="4">
    <location>
        <begin position="67"/>
        <end position="83"/>
    </location>
</feature>
<feature type="compositionally biased region" description="Basic and acidic residues" evidence="4">
    <location>
        <begin position="106"/>
        <end position="132"/>
    </location>
</feature>
<accession>E4XH31</accession>
<dbReference type="PROSITE" id="PS50822">
    <property type="entry name" value="PIWI"/>
    <property type="match status" value="1"/>
</dbReference>
<dbReference type="EMBL" id="FN653050">
    <property type="protein sequence ID" value="CBY09979.1"/>
    <property type="molecule type" value="Genomic_DNA"/>
</dbReference>
<feature type="domain" description="PAZ" evidence="5">
    <location>
        <begin position="404"/>
        <end position="532"/>
    </location>
</feature>
<dbReference type="SMART" id="SM00950">
    <property type="entry name" value="Piwi"/>
    <property type="match status" value="1"/>
</dbReference>
<proteinExistence type="inferred from homology"/>
<feature type="region of interest" description="Disordered" evidence="4">
    <location>
        <begin position="1"/>
        <end position="132"/>
    </location>
</feature>
<evidence type="ECO:0000313" key="7">
    <source>
        <dbReference type="EMBL" id="CBY09979.1"/>
    </source>
</evidence>
<name>E4XH31_OIKDI</name>
<organism evidence="7">
    <name type="scientific">Oikopleura dioica</name>
    <name type="common">Tunicate</name>
    <dbReference type="NCBI Taxonomy" id="34765"/>
    <lineage>
        <taxon>Eukaryota</taxon>
        <taxon>Metazoa</taxon>
        <taxon>Chordata</taxon>
        <taxon>Tunicata</taxon>
        <taxon>Appendicularia</taxon>
        <taxon>Copelata</taxon>
        <taxon>Oikopleuridae</taxon>
        <taxon>Oikopleura</taxon>
    </lineage>
</organism>
<keyword evidence="2" id="KW-0943">RNA-mediated gene silencing</keyword>
<feature type="compositionally biased region" description="Basic and acidic residues" evidence="4">
    <location>
        <begin position="52"/>
        <end position="63"/>
    </location>
</feature>
<feature type="compositionally biased region" description="Basic residues" evidence="4">
    <location>
        <begin position="1"/>
        <end position="10"/>
    </location>
</feature>
<comment type="similarity">
    <text evidence="3">Belongs to the argonaute family.</text>
</comment>
<dbReference type="GO" id="GO:0031047">
    <property type="term" value="P:regulatory ncRNA-mediated gene silencing"/>
    <property type="evidence" value="ECO:0007669"/>
    <property type="project" value="UniProtKB-KW"/>
</dbReference>
<dbReference type="GO" id="GO:0006417">
    <property type="term" value="P:regulation of translation"/>
    <property type="evidence" value="ECO:0007669"/>
    <property type="project" value="UniProtKB-KW"/>
</dbReference>
<dbReference type="InterPro" id="IPR036397">
    <property type="entry name" value="RNaseH_sf"/>
</dbReference>
<gene>
    <name evidence="7" type="ORF">GSOID_T00010797001</name>
</gene>
<dbReference type="Gene3D" id="3.40.50.2300">
    <property type="match status" value="1"/>
</dbReference>
<sequence length="1055" mass="119424">MSGRGKGRGRGRVDTLENDDDENLTSALTSLSKLSVVENVPTGLGRGRGRGRSNDHSEDDASQKQKSSSSSSSGRRSSSRGRGMVPRLIARRPMTTTEQYEDVLDDDKLSSLGGRHESALSVPDAEKRSSSDDHAKLIDDMNPALVDSLQRESEQNKQPKNITMKLESRPGIGSCAQEKFQVASNFYKARGTPKDAYLYTIECELLSVRAGRTHPILNYEEAMEFFELVAQQLSASVSPTVSNDSYTSTFTASTVSTLSSTTNPVSKQPMYFDGSHLFYTIRNFPDIEMEIERSHRPENCRYRNVHVSITKVKDLKLFLMANSKEQMDQQILHFFETVLKSSLYRKNYTRVNSSFFLLSRTQPVDCFIPAKNFYEGFHITMKHIHAGLAIQPKEKIGVFHKPKHLLEFLEEFFQQDIRDNTKFWQNEFLRRQAAEAVKGLKVKLDTGNTSSNGKEKVIKDISAESASNLTFTLPDGDVINVADHFATANRRKLTYPYLPCVLTRKYKKEDPTTGDKIEFFEYFPIEMCFVVDKQPVKGTLDPDVISKLIRIAAKPAPQTFNAIRENMHQARHELQEQFDNLGVEVAENMIKTEARIMPTPTIEYGNTSINNVMNGTWSPQRFVRPQNITNWGCCIVTRRPHRDAENIVSRAIDTLYQSARQLGIELSYPAYDSMPNVVNPNQLQEYLEFCEKENFELVLVVLDSKNSEEYSKTKFIAERLSGGILTQCVLMNTLKKINNQSAQMILMKINAKLGGLNAQVDLKLFQAGNGGALFSHGFPVMIQGLETNVMAGQDSILGLASSFDPSATSYTMQTEITSNPNIITNMIDLQMQALKTYYKITGEKPKAIIFFRTAVNEHQMHQTLGFEYRAIKSACSLLQQDYEPKITYIMATKNHATRLVATDKRFQIGKSQNVPAGTVVDTAIVDRSRFDFYLQSSQGIQGTSIPTKYTVCQDENRLSADSVQGLCYYLCHGYVRCNRTVSRPNCLMYAKLATDRARAYMKAAGNYIHNYRQKSVQAHMPDILNVKRQFVEDFEPTDRKKTTDENRLYKTMFFT</sequence>
<evidence type="ECO:0008006" key="9">
    <source>
        <dbReference type="Google" id="ProtNLM"/>
    </source>
</evidence>
<dbReference type="SUPFAM" id="SSF101690">
    <property type="entry name" value="PAZ domain"/>
    <property type="match status" value="1"/>
</dbReference>
<feature type="compositionally biased region" description="Low complexity" evidence="4">
    <location>
        <begin position="24"/>
        <end position="35"/>
    </location>
</feature>
<dbReference type="SMART" id="SM00949">
    <property type="entry name" value="PAZ"/>
    <property type="match status" value="1"/>
</dbReference>
<dbReference type="PROSITE" id="PS50821">
    <property type="entry name" value="PAZ"/>
    <property type="match status" value="1"/>
</dbReference>
<evidence type="ECO:0000259" key="5">
    <source>
        <dbReference type="PROSITE" id="PS50821"/>
    </source>
</evidence>
<evidence type="ECO:0000259" key="6">
    <source>
        <dbReference type="PROSITE" id="PS50822"/>
    </source>
</evidence>
<dbReference type="GO" id="GO:0003723">
    <property type="term" value="F:RNA binding"/>
    <property type="evidence" value="ECO:0007669"/>
    <property type="project" value="InterPro"/>
</dbReference>
<dbReference type="Pfam" id="PF02171">
    <property type="entry name" value="Piwi"/>
    <property type="match status" value="1"/>
</dbReference>
<keyword evidence="1" id="KW-0810">Translation regulation</keyword>
<dbReference type="InterPro" id="IPR012337">
    <property type="entry name" value="RNaseH-like_sf"/>
</dbReference>
<protein>
    <recommendedName>
        <fullName evidence="9">Piwi domain-containing protein</fullName>
    </recommendedName>
</protein>
<evidence type="ECO:0000313" key="8">
    <source>
        <dbReference type="Proteomes" id="UP000001307"/>
    </source>
</evidence>
<dbReference type="InterPro" id="IPR003165">
    <property type="entry name" value="Piwi"/>
</dbReference>
<dbReference type="Gene3D" id="3.30.420.10">
    <property type="entry name" value="Ribonuclease H-like superfamily/Ribonuclease H"/>
    <property type="match status" value="1"/>
</dbReference>
<dbReference type="OrthoDB" id="10252740at2759"/>
<dbReference type="Pfam" id="PF02170">
    <property type="entry name" value="PAZ"/>
    <property type="match status" value="1"/>
</dbReference>
<dbReference type="CDD" id="cd02846">
    <property type="entry name" value="PAZ_argonaute_like"/>
    <property type="match status" value="1"/>
</dbReference>
<dbReference type="AlphaFoldDB" id="E4XH31"/>
<dbReference type="PANTHER" id="PTHR22891">
    <property type="entry name" value="EUKARYOTIC TRANSLATION INITIATION FACTOR 2C"/>
    <property type="match status" value="1"/>
</dbReference>